<dbReference type="Gene3D" id="1.10.150.520">
    <property type="match status" value="1"/>
</dbReference>
<reference evidence="5" key="1">
    <citation type="submission" date="2022-06" db="EMBL/GenBank/DDBJ databases">
        <title>Aquibacillus sp. a new bacterium isolated from soil saline samples.</title>
        <authorList>
            <person name="Galisteo C."/>
            <person name="De La Haba R."/>
            <person name="Sanchez-Porro C."/>
            <person name="Ventosa A."/>
        </authorList>
    </citation>
    <scope>NUCLEOTIDE SEQUENCE</scope>
    <source>
        <strain evidence="5">JCM 12387</strain>
    </source>
</reference>
<dbReference type="NCBIfam" id="TIGR01509">
    <property type="entry name" value="HAD-SF-IA-v3"/>
    <property type="match status" value="1"/>
</dbReference>
<dbReference type="SFLD" id="SFLDG01135">
    <property type="entry name" value="C1.5.6:_HAD__Beta-PGM__Phospha"/>
    <property type="match status" value="1"/>
</dbReference>
<organism evidence="5 6">
    <name type="scientific">Aquibacillus koreensis</name>
    <dbReference type="NCBI Taxonomy" id="279446"/>
    <lineage>
        <taxon>Bacteria</taxon>
        <taxon>Bacillati</taxon>
        <taxon>Bacillota</taxon>
        <taxon>Bacilli</taxon>
        <taxon>Bacillales</taxon>
        <taxon>Bacillaceae</taxon>
        <taxon>Aquibacillus</taxon>
    </lineage>
</organism>
<comment type="caution">
    <text evidence="5">The sequence shown here is derived from an EMBL/GenBank/DDBJ whole genome shotgun (WGS) entry which is preliminary data.</text>
</comment>
<evidence type="ECO:0000256" key="1">
    <source>
        <dbReference type="ARBA" id="ARBA00001946"/>
    </source>
</evidence>
<name>A0A9X4AI83_9BACI</name>
<evidence type="ECO:0000256" key="3">
    <source>
        <dbReference type="ARBA" id="ARBA00022801"/>
    </source>
</evidence>
<dbReference type="InterPro" id="IPR036412">
    <property type="entry name" value="HAD-like_sf"/>
</dbReference>
<gene>
    <name evidence="5" type="ORF">NC661_10080</name>
</gene>
<accession>A0A9X4AI83</accession>
<dbReference type="InterPro" id="IPR006439">
    <property type="entry name" value="HAD-SF_hydro_IA"/>
</dbReference>
<keyword evidence="3 5" id="KW-0378">Hydrolase</keyword>
<dbReference type="GO" id="GO:0016791">
    <property type="term" value="F:phosphatase activity"/>
    <property type="evidence" value="ECO:0007669"/>
    <property type="project" value="TreeGrafter"/>
</dbReference>
<protein>
    <submittedName>
        <fullName evidence="5">HAD family hydrolase</fullName>
    </submittedName>
</protein>
<dbReference type="SFLD" id="SFLDG01129">
    <property type="entry name" value="C1.5:_HAD__Beta-PGM__Phosphata"/>
    <property type="match status" value="1"/>
</dbReference>
<dbReference type="PANTHER" id="PTHR46470">
    <property type="entry name" value="N-ACYLNEURAMINATE-9-PHOSPHATASE"/>
    <property type="match status" value="1"/>
</dbReference>
<dbReference type="SUPFAM" id="SSF56784">
    <property type="entry name" value="HAD-like"/>
    <property type="match status" value="1"/>
</dbReference>
<dbReference type="SFLD" id="SFLDS00003">
    <property type="entry name" value="Haloacid_Dehalogenase"/>
    <property type="match status" value="1"/>
</dbReference>
<keyword evidence="2" id="KW-0479">Metal-binding</keyword>
<dbReference type="NCBIfam" id="TIGR01549">
    <property type="entry name" value="HAD-SF-IA-v1"/>
    <property type="match status" value="1"/>
</dbReference>
<evidence type="ECO:0000256" key="4">
    <source>
        <dbReference type="ARBA" id="ARBA00022842"/>
    </source>
</evidence>
<evidence type="ECO:0000256" key="2">
    <source>
        <dbReference type="ARBA" id="ARBA00022723"/>
    </source>
</evidence>
<dbReference type="GO" id="GO:0046872">
    <property type="term" value="F:metal ion binding"/>
    <property type="evidence" value="ECO:0007669"/>
    <property type="project" value="UniProtKB-KW"/>
</dbReference>
<sequence>MIQSVLFDLDGTLLDRDSSVLHFIHNQYDRLYQHFPHVQKESFTQRFVKLDDGGYVWKDKVYQQLAQEFSITSISWNEFLHDYLQHFKFSCKGFDGLHKMLSELLRRDIKMGIITNGFTDFQLGNIEALDITSYFQSILVSEQEGVRKPEPAIFKRALSRMQTDPSQSVFVGDHPVNDIKAAKDLGMTSVWVNNKHFSEIAEADYTIDNLLELPSLITHLNTSKLG</sequence>
<dbReference type="Proteomes" id="UP001145072">
    <property type="component" value="Unassembled WGS sequence"/>
</dbReference>
<dbReference type="GO" id="GO:0044281">
    <property type="term" value="P:small molecule metabolic process"/>
    <property type="evidence" value="ECO:0007669"/>
    <property type="project" value="UniProtKB-ARBA"/>
</dbReference>
<dbReference type="InterPro" id="IPR051400">
    <property type="entry name" value="HAD-like_hydrolase"/>
</dbReference>
<comment type="cofactor">
    <cofactor evidence="1">
        <name>Mg(2+)</name>
        <dbReference type="ChEBI" id="CHEBI:18420"/>
    </cofactor>
</comment>
<dbReference type="Pfam" id="PF13419">
    <property type="entry name" value="HAD_2"/>
    <property type="match status" value="1"/>
</dbReference>
<keyword evidence="6" id="KW-1185">Reference proteome</keyword>
<dbReference type="InterPro" id="IPR041492">
    <property type="entry name" value="HAD_2"/>
</dbReference>
<dbReference type="InterPro" id="IPR023214">
    <property type="entry name" value="HAD_sf"/>
</dbReference>
<dbReference type="AlphaFoldDB" id="A0A9X4AI83"/>
<dbReference type="PANTHER" id="PTHR46470:SF2">
    <property type="entry name" value="GLYCERALDEHYDE 3-PHOSPHATE PHOSPHATASE"/>
    <property type="match status" value="1"/>
</dbReference>
<dbReference type="EMBL" id="JAMQJZ010000006">
    <property type="protein sequence ID" value="MDC3420716.1"/>
    <property type="molecule type" value="Genomic_DNA"/>
</dbReference>
<evidence type="ECO:0000313" key="5">
    <source>
        <dbReference type="EMBL" id="MDC3420716.1"/>
    </source>
</evidence>
<dbReference type="PRINTS" id="PR00413">
    <property type="entry name" value="HADHALOGNASE"/>
</dbReference>
<proteinExistence type="predicted"/>
<dbReference type="Gene3D" id="3.40.50.1000">
    <property type="entry name" value="HAD superfamily/HAD-like"/>
    <property type="match status" value="1"/>
</dbReference>
<keyword evidence="4" id="KW-0460">Magnesium</keyword>
<dbReference type="RefSeq" id="WP_259865667.1">
    <property type="nucleotide sequence ID" value="NZ_JAMQJZ010000006.1"/>
</dbReference>
<evidence type="ECO:0000313" key="6">
    <source>
        <dbReference type="Proteomes" id="UP001145072"/>
    </source>
</evidence>